<evidence type="ECO:0000256" key="3">
    <source>
        <dbReference type="ARBA" id="ARBA00022801"/>
    </source>
</evidence>
<keyword evidence="2 4" id="KW-0659">Purine metabolism</keyword>
<dbReference type="SUPFAM" id="SSF49472">
    <property type="entry name" value="Transthyretin (synonym: prealbumin)"/>
    <property type="match status" value="1"/>
</dbReference>
<dbReference type="EMBL" id="AGCU01169387">
    <property type="status" value="NOT_ANNOTATED_CDS"/>
    <property type="molecule type" value="Genomic_DNA"/>
</dbReference>
<evidence type="ECO:0000313" key="8">
    <source>
        <dbReference type="Proteomes" id="UP000007267"/>
    </source>
</evidence>
<evidence type="ECO:0000256" key="5">
    <source>
        <dbReference type="SAM" id="Phobius"/>
    </source>
</evidence>
<evidence type="ECO:0000256" key="4">
    <source>
        <dbReference type="RuleBase" id="RU361270"/>
    </source>
</evidence>
<evidence type="ECO:0000313" key="7">
    <source>
        <dbReference type="Ensembl" id="ENSPSIP00000018590.1"/>
    </source>
</evidence>
<reference evidence="7" key="3">
    <citation type="submission" date="2025-08" db="UniProtKB">
        <authorList>
            <consortium name="Ensembl"/>
        </authorList>
    </citation>
    <scope>IDENTIFICATION</scope>
</reference>
<dbReference type="Gene3D" id="2.60.40.180">
    <property type="entry name" value="Transthyretin/hydroxyisourate hydrolase domain"/>
    <property type="match status" value="1"/>
</dbReference>
<dbReference type="AlphaFoldDB" id="K7GE79"/>
<accession>K7GE79</accession>
<dbReference type="Pfam" id="PF00576">
    <property type="entry name" value="Transthyretin"/>
    <property type="match status" value="1"/>
</dbReference>
<dbReference type="STRING" id="13735.ENSPSIP00000018590"/>
<comment type="subunit">
    <text evidence="4">Homotetramer.</text>
</comment>
<dbReference type="PANTHER" id="PTHR10395">
    <property type="entry name" value="URICASE AND TRANSTHYRETIN-RELATED"/>
    <property type="match status" value="1"/>
</dbReference>
<evidence type="ECO:0000256" key="2">
    <source>
        <dbReference type="ARBA" id="ARBA00022631"/>
    </source>
</evidence>
<dbReference type="PRINTS" id="PR00189">
    <property type="entry name" value="TRNSTHYRETIN"/>
</dbReference>
<dbReference type="GO" id="GO:0033971">
    <property type="term" value="F:hydroxyisourate hydrolase activity"/>
    <property type="evidence" value="ECO:0007669"/>
    <property type="project" value="UniProtKB-EC"/>
</dbReference>
<comment type="catalytic activity">
    <reaction evidence="1 4">
        <text>5-hydroxyisourate + H2O = 5-hydroxy-2-oxo-4-ureido-2,5-dihydro-1H-imidazole-5-carboxylate + H(+)</text>
        <dbReference type="Rhea" id="RHEA:23736"/>
        <dbReference type="ChEBI" id="CHEBI:15377"/>
        <dbReference type="ChEBI" id="CHEBI:15378"/>
        <dbReference type="ChEBI" id="CHEBI:18072"/>
        <dbReference type="ChEBI" id="CHEBI:58639"/>
        <dbReference type="EC" id="3.5.2.17"/>
    </reaction>
</comment>
<protein>
    <recommendedName>
        <fullName evidence="4">5-hydroxyisourate hydrolase</fullName>
        <shortName evidence="4">HIU hydrolase</shortName>
        <shortName evidence="4">HIUHase</shortName>
        <ecNumber evidence="4">3.5.2.17</ecNumber>
    </recommendedName>
</protein>
<feature type="domain" description="Transthyretin/hydroxyisourate hydrolase" evidence="6">
    <location>
        <begin position="3"/>
        <end position="117"/>
    </location>
</feature>
<dbReference type="InterPro" id="IPR000895">
    <property type="entry name" value="Transthyretin/HIU_hydrolase"/>
</dbReference>
<reference evidence="8" key="1">
    <citation type="submission" date="2011-10" db="EMBL/GenBank/DDBJ databases">
        <authorList>
            <consortium name="Soft-shell Turtle Genome Consortium"/>
        </authorList>
    </citation>
    <scope>NUCLEOTIDE SEQUENCE [LARGE SCALE GENOMIC DNA]</scope>
    <source>
        <strain evidence="8">Daiwa-1</strain>
    </source>
</reference>
<sequence>PLAASSYVTTHAVNTLTGLPAFGLAVHLFRLEGPEMQRMELLKSSTGGDGHPSLFWAPEQVKAGTYKLHFDTGRYWRQLGYASFYPYVEVVFTVTEQSQRLHIPLLLGPFSYTTYRES</sequence>
<proteinExistence type="inferred from homology"/>
<keyword evidence="5" id="KW-0472">Membrane</keyword>
<evidence type="ECO:0000259" key="6">
    <source>
        <dbReference type="SMART" id="SM00095"/>
    </source>
</evidence>
<dbReference type="InterPro" id="IPR014306">
    <property type="entry name" value="Hydroxyisourate_hydrolase"/>
</dbReference>
<dbReference type="InterPro" id="IPR036817">
    <property type="entry name" value="Transthyretin/HIU_hydrolase_sf"/>
</dbReference>
<keyword evidence="5" id="KW-0812">Transmembrane</keyword>
<reference evidence="8" key="2">
    <citation type="journal article" date="2013" name="Nat. Genet.">
        <title>The draft genomes of soft-shell turtle and green sea turtle yield insights into the development and evolution of the turtle-specific body plan.</title>
        <authorList>
            <person name="Wang Z."/>
            <person name="Pascual-Anaya J."/>
            <person name="Zadissa A."/>
            <person name="Li W."/>
            <person name="Niimura Y."/>
            <person name="Huang Z."/>
            <person name="Li C."/>
            <person name="White S."/>
            <person name="Xiong Z."/>
            <person name="Fang D."/>
            <person name="Wang B."/>
            <person name="Ming Y."/>
            <person name="Chen Y."/>
            <person name="Zheng Y."/>
            <person name="Kuraku S."/>
            <person name="Pignatelli M."/>
            <person name="Herrero J."/>
            <person name="Beal K."/>
            <person name="Nozawa M."/>
            <person name="Li Q."/>
            <person name="Wang J."/>
            <person name="Zhang H."/>
            <person name="Yu L."/>
            <person name="Shigenobu S."/>
            <person name="Wang J."/>
            <person name="Liu J."/>
            <person name="Flicek P."/>
            <person name="Searle S."/>
            <person name="Wang J."/>
            <person name="Kuratani S."/>
            <person name="Yin Y."/>
            <person name="Aken B."/>
            <person name="Zhang G."/>
            <person name="Irie N."/>
        </authorList>
    </citation>
    <scope>NUCLEOTIDE SEQUENCE [LARGE SCALE GENOMIC DNA]</scope>
    <source>
        <strain evidence="8">Daiwa-1</strain>
    </source>
</reference>
<dbReference type="OMA" id="AMAPEMG"/>
<comment type="similarity">
    <text evidence="4">Belongs to the transthyretin family. 5-hydroxyisourate hydrolase subfamily.</text>
</comment>
<dbReference type="GeneTree" id="ENSGT00940000153229"/>
<feature type="transmembrane region" description="Helical" evidence="5">
    <location>
        <begin position="12"/>
        <end position="29"/>
    </location>
</feature>
<dbReference type="PANTHER" id="PTHR10395:SF11">
    <property type="entry name" value="5-HYDROXYISOURATE HYDROLASE"/>
    <property type="match status" value="1"/>
</dbReference>
<dbReference type="Proteomes" id="UP000007267">
    <property type="component" value="Unassembled WGS sequence"/>
</dbReference>
<evidence type="ECO:0000256" key="1">
    <source>
        <dbReference type="ARBA" id="ARBA00001043"/>
    </source>
</evidence>
<dbReference type="CDD" id="cd05822">
    <property type="entry name" value="TLP_HIUase"/>
    <property type="match status" value="1"/>
</dbReference>
<organism evidence="7 8">
    <name type="scientific">Pelodiscus sinensis</name>
    <name type="common">Chinese softshell turtle</name>
    <name type="synonym">Trionyx sinensis</name>
    <dbReference type="NCBI Taxonomy" id="13735"/>
    <lineage>
        <taxon>Eukaryota</taxon>
        <taxon>Metazoa</taxon>
        <taxon>Chordata</taxon>
        <taxon>Craniata</taxon>
        <taxon>Vertebrata</taxon>
        <taxon>Euteleostomi</taxon>
        <taxon>Archelosauria</taxon>
        <taxon>Testudinata</taxon>
        <taxon>Testudines</taxon>
        <taxon>Cryptodira</taxon>
        <taxon>Trionychia</taxon>
        <taxon>Trionychidae</taxon>
        <taxon>Pelodiscus</taxon>
    </lineage>
</organism>
<dbReference type="Ensembl" id="ENSPSIT00000018676.1">
    <property type="protein sequence ID" value="ENSPSIP00000018590.1"/>
    <property type="gene ID" value="ENSPSIG00000016528.1"/>
</dbReference>
<name>K7GE79_PELSI</name>
<dbReference type="NCBIfam" id="TIGR02962">
    <property type="entry name" value="hdxy_isourate"/>
    <property type="match status" value="1"/>
</dbReference>
<keyword evidence="5" id="KW-1133">Transmembrane helix</keyword>
<dbReference type="eggNOG" id="KOG3006">
    <property type="taxonomic scope" value="Eukaryota"/>
</dbReference>
<dbReference type="SMART" id="SM00095">
    <property type="entry name" value="TR_THY"/>
    <property type="match status" value="1"/>
</dbReference>
<reference evidence="7" key="4">
    <citation type="submission" date="2025-09" db="UniProtKB">
        <authorList>
            <consortium name="Ensembl"/>
        </authorList>
    </citation>
    <scope>IDENTIFICATION</scope>
</reference>
<dbReference type="InterPro" id="IPR023416">
    <property type="entry name" value="Transthyretin/HIU_hydrolase_d"/>
</dbReference>
<keyword evidence="8" id="KW-1185">Reference proteome</keyword>
<dbReference type="EC" id="3.5.2.17" evidence="4"/>
<dbReference type="GO" id="GO:0006144">
    <property type="term" value="P:purine nucleobase metabolic process"/>
    <property type="evidence" value="ECO:0007669"/>
    <property type="project" value="UniProtKB-KW"/>
</dbReference>
<keyword evidence="3 4" id="KW-0378">Hydrolase</keyword>
<dbReference type="HOGENOM" id="CLU_115536_1_0_1"/>